<dbReference type="PANTHER" id="PTHR46890:SF48">
    <property type="entry name" value="RNA-DIRECTED DNA POLYMERASE"/>
    <property type="match status" value="1"/>
</dbReference>
<accession>A0A5E4FS06</accession>
<dbReference type="Proteomes" id="UP000327085">
    <property type="component" value="Chromosome 7"/>
</dbReference>
<sequence length="182" mass="20463">MSTLITPIPEVENPPPPHFMVQFRPISLCCTLYKVSFISRRQITDNILIAQEFMHKFKCSKDIKFVLTASSLYLYSKEWGKWKPVKSSQTGHVASHLFFADDLILFTEASTQQARVMKGCLDLFCQASGQTVNFDKSAVFCSPNTSWALAQEISFICGSPSTDNLGKFLGMPILHSRVIRST</sequence>
<dbReference type="Gramene" id="VVA30272">
    <property type="protein sequence ID" value="VVA30272"/>
    <property type="gene ID" value="Prudul26B026702"/>
</dbReference>
<proteinExistence type="predicted"/>
<dbReference type="AlphaFoldDB" id="A0A5E4FS06"/>
<gene>
    <name evidence="1" type="ORF">ALMOND_2B026702</name>
</gene>
<protein>
    <submittedName>
        <fullName evidence="1">PREDICTED: ribonuclease H At1g65750</fullName>
    </submittedName>
</protein>
<evidence type="ECO:0000313" key="2">
    <source>
        <dbReference type="Proteomes" id="UP000327085"/>
    </source>
</evidence>
<organism evidence="1 2">
    <name type="scientific">Prunus dulcis</name>
    <name type="common">Almond</name>
    <name type="synonym">Amygdalus dulcis</name>
    <dbReference type="NCBI Taxonomy" id="3755"/>
    <lineage>
        <taxon>Eukaryota</taxon>
        <taxon>Viridiplantae</taxon>
        <taxon>Streptophyta</taxon>
        <taxon>Embryophyta</taxon>
        <taxon>Tracheophyta</taxon>
        <taxon>Spermatophyta</taxon>
        <taxon>Magnoliopsida</taxon>
        <taxon>eudicotyledons</taxon>
        <taxon>Gunneridae</taxon>
        <taxon>Pentapetalae</taxon>
        <taxon>rosids</taxon>
        <taxon>fabids</taxon>
        <taxon>Rosales</taxon>
        <taxon>Rosaceae</taxon>
        <taxon>Amygdaloideae</taxon>
        <taxon>Amygdaleae</taxon>
        <taxon>Prunus</taxon>
    </lineage>
</organism>
<dbReference type="EMBL" id="CABIKO010000185">
    <property type="protein sequence ID" value="VVA30272.1"/>
    <property type="molecule type" value="Genomic_DNA"/>
</dbReference>
<dbReference type="PANTHER" id="PTHR46890">
    <property type="entry name" value="NON-LTR RETROLELEMENT REVERSE TRANSCRIPTASE-LIKE PROTEIN-RELATED"/>
    <property type="match status" value="1"/>
</dbReference>
<name>A0A5E4FS06_PRUDU</name>
<dbReference type="InterPro" id="IPR052343">
    <property type="entry name" value="Retrotransposon-Effector_Assoc"/>
</dbReference>
<reference evidence="2" key="1">
    <citation type="journal article" date="2020" name="Plant J.">
        <title>Transposons played a major role in the diversification between the closely related almond and peach genomes: results from the almond genome sequence.</title>
        <authorList>
            <person name="Alioto T."/>
            <person name="Alexiou K.G."/>
            <person name="Bardil A."/>
            <person name="Barteri F."/>
            <person name="Castanera R."/>
            <person name="Cruz F."/>
            <person name="Dhingra A."/>
            <person name="Duval H."/>
            <person name="Fernandez I Marti A."/>
            <person name="Frias L."/>
            <person name="Galan B."/>
            <person name="Garcia J.L."/>
            <person name="Howad W."/>
            <person name="Gomez-Garrido J."/>
            <person name="Gut M."/>
            <person name="Julca I."/>
            <person name="Morata J."/>
            <person name="Puigdomenech P."/>
            <person name="Ribeca P."/>
            <person name="Rubio Cabetas M.J."/>
            <person name="Vlasova A."/>
            <person name="Wirthensohn M."/>
            <person name="Garcia-Mas J."/>
            <person name="Gabaldon T."/>
            <person name="Casacuberta J.M."/>
            <person name="Arus P."/>
        </authorList>
    </citation>
    <scope>NUCLEOTIDE SEQUENCE [LARGE SCALE GENOMIC DNA]</scope>
    <source>
        <strain evidence="2">cv. Texas</strain>
    </source>
</reference>
<evidence type="ECO:0000313" key="1">
    <source>
        <dbReference type="EMBL" id="VVA30272.1"/>
    </source>
</evidence>
<dbReference type="InParanoid" id="A0A5E4FS06"/>